<dbReference type="Proteomes" id="UP001230317">
    <property type="component" value="Unassembled WGS sequence"/>
</dbReference>
<gene>
    <name evidence="2" type="ORF">QPX58_05085</name>
</gene>
<feature type="transmembrane region" description="Helical" evidence="1">
    <location>
        <begin position="305"/>
        <end position="328"/>
    </location>
</feature>
<feature type="transmembrane region" description="Helical" evidence="1">
    <location>
        <begin position="12"/>
        <end position="35"/>
    </location>
</feature>
<sequence length="399" mass="41435">MHINDISLAARSRWHIVTAALIGAWVLIGIGINVAGHLGAPVVWWDLIHPLTIGALTTAIVVFSTHFTEALTRTANNGYRGVGARVALIQVGLILLIIDRAGYDWGLLADAASLLIIAALAWQLAFTYTRLRGSLSGSFAVTVPFYAAASIFMIASVVLVILSGNGVGNYSFLVAAHSRGMVWGFAWLTIVGTIVTLLPTLSSTAISPTARTRCTRGLIVHCAGLALTMVCGAVGWTRAAGIAQLLVVLAAIMIIQPVLATVLGRNPRLTTASVSVIAGLLWMVALCAGDAVAAALGAYPRVITLFLVPAFIGGGVLQMVTGVLHHLLPTLVGGGPAKVHHGRATADRAGFARLVLINLGALLSLVNALAAGLILMGIGLALNVLAVGRAVYQQQNLEN</sequence>
<name>A0AAP4F845_9CORY</name>
<accession>A0AAP4F845</accession>
<feature type="transmembrane region" description="Helical" evidence="1">
    <location>
        <begin position="276"/>
        <end position="299"/>
    </location>
</feature>
<proteinExistence type="predicted"/>
<dbReference type="GeneID" id="81675054"/>
<feature type="transmembrane region" description="Helical" evidence="1">
    <location>
        <begin position="79"/>
        <end position="99"/>
    </location>
</feature>
<organism evidence="2 3">
    <name type="scientific">Corynebacterium accolens</name>
    <dbReference type="NCBI Taxonomy" id="38284"/>
    <lineage>
        <taxon>Bacteria</taxon>
        <taxon>Bacillati</taxon>
        <taxon>Actinomycetota</taxon>
        <taxon>Actinomycetes</taxon>
        <taxon>Mycobacteriales</taxon>
        <taxon>Corynebacteriaceae</taxon>
        <taxon>Corynebacterium</taxon>
    </lineage>
</organism>
<feature type="transmembrane region" description="Helical" evidence="1">
    <location>
        <begin position="182"/>
        <end position="206"/>
    </location>
</feature>
<evidence type="ECO:0000313" key="2">
    <source>
        <dbReference type="EMBL" id="MDK4334788.1"/>
    </source>
</evidence>
<dbReference type="EMBL" id="JASNVU010000005">
    <property type="protein sequence ID" value="MDK4334788.1"/>
    <property type="molecule type" value="Genomic_DNA"/>
</dbReference>
<feature type="transmembrane region" description="Helical" evidence="1">
    <location>
        <begin position="372"/>
        <end position="392"/>
    </location>
</feature>
<feature type="transmembrane region" description="Helical" evidence="1">
    <location>
        <begin position="47"/>
        <end position="67"/>
    </location>
</feature>
<feature type="transmembrane region" description="Helical" evidence="1">
    <location>
        <begin position="242"/>
        <end position="264"/>
    </location>
</feature>
<evidence type="ECO:0000256" key="1">
    <source>
        <dbReference type="SAM" id="Phobius"/>
    </source>
</evidence>
<feature type="transmembrane region" description="Helical" evidence="1">
    <location>
        <begin position="138"/>
        <end position="162"/>
    </location>
</feature>
<dbReference type="AlphaFoldDB" id="A0AAP4F845"/>
<protein>
    <submittedName>
        <fullName evidence="2">Beta-carotene 15,15'-monooxygenase</fullName>
    </submittedName>
</protein>
<keyword evidence="1" id="KW-0472">Membrane</keyword>
<feature type="transmembrane region" description="Helical" evidence="1">
    <location>
        <begin position="218"/>
        <end position="236"/>
    </location>
</feature>
<keyword evidence="1" id="KW-1133">Transmembrane helix</keyword>
<evidence type="ECO:0000313" key="3">
    <source>
        <dbReference type="Proteomes" id="UP001230317"/>
    </source>
</evidence>
<feature type="transmembrane region" description="Helical" evidence="1">
    <location>
        <begin position="105"/>
        <end position="126"/>
    </location>
</feature>
<keyword evidence="1" id="KW-0812">Transmembrane</keyword>
<reference evidence="2" key="1">
    <citation type="submission" date="2023-05" db="EMBL/GenBank/DDBJ databases">
        <title>Metabolic capabilities are highly conserved among human nasal-associated Corynebacterium species in pangenomic analyses.</title>
        <authorList>
            <person name="Tran T.H."/>
            <person name="Roberts A.Q."/>
            <person name="Escapa I.F."/>
            <person name="Gao W."/>
            <person name="Conlan S."/>
            <person name="Kong H."/>
            <person name="Segre J.A."/>
            <person name="Kelly M.S."/>
            <person name="Lemon K.P."/>
        </authorList>
    </citation>
    <scope>NUCLEOTIDE SEQUENCE</scope>
    <source>
        <strain evidence="2">KPL2618</strain>
    </source>
</reference>
<feature type="transmembrane region" description="Helical" evidence="1">
    <location>
        <begin position="349"/>
        <end position="366"/>
    </location>
</feature>
<dbReference type="RefSeq" id="WP_005280176.1">
    <property type="nucleotide sequence ID" value="NZ_CP046605.1"/>
</dbReference>
<comment type="caution">
    <text evidence="2">The sequence shown here is derived from an EMBL/GenBank/DDBJ whole genome shotgun (WGS) entry which is preliminary data.</text>
</comment>